<dbReference type="AlphaFoldDB" id="A0A9D9IX97"/>
<dbReference type="Gene3D" id="3.90.1150.10">
    <property type="entry name" value="Aspartate Aminotransferase, domain 1"/>
    <property type="match status" value="1"/>
</dbReference>
<dbReference type="GO" id="GO:0009116">
    <property type="term" value="P:nucleoside metabolic process"/>
    <property type="evidence" value="ECO:0007669"/>
    <property type="project" value="InterPro"/>
</dbReference>
<sequence>MGTFCYFPHTGEDIRRMLDRIGVGSLDDLYADVPADFIYKGDYDLPSAMSEQQVREHFAKLAAENVRLKVFVGQGAYDHCTPAAIPYITSRSEFLTAYTPYQCEISQGTLRYIFEWQTMICRLTGMDCSNASMYDGPTAAAEAMRMCVASVKKRNSVVVSSGLLPNVRATILTYAKYEGVNVVVTSDVRAKVQELSSDLAGVIVPSIDRRGYICDHEGLAELVHANGGLLVEYCDPSALAVVKTPAEWGADIAVGDGQPLGIPLNFGGPYVGFLACRKDYMRKMPGRIVGQTEDAEGRRCFVLTLQAREQHIRREKATSNICSNQSLMALWCTVYLSLMGPEGLRRVNELCWERSHYLRDELLKTGLFEPVGEGEFIKEFVLKPHCPADRLMHALAAAGYFAALPDEDGNVCFCVTEKHGREEMDALVKCVKEAAL</sequence>
<gene>
    <name evidence="3" type="primary">gcvPA</name>
    <name evidence="3" type="ORF">IAB76_03215</name>
</gene>
<keyword evidence="1 3" id="KW-0560">Oxidoreductase</keyword>
<reference evidence="3" key="1">
    <citation type="submission" date="2020-10" db="EMBL/GenBank/DDBJ databases">
        <authorList>
            <person name="Gilroy R."/>
        </authorList>
    </citation>
    <scope>NUCLEOTIDE SEQUENCE</scope>
    <source>
        <strain evidence="3">B3-1481</strain>
    </source>
</reference>
<accession>A0A9D9IX97</accession>
<dbReference type="SUPFAM" id="SSF53383">
    <property type="entry name" value="PLP-dependent transferases"/>
    <property type="match status" value="1"/>
</dbReference>
<comment type="caution">
    <text evidence="3">The sequence shown here is derived from an EMBL/GenBank/DDBJ whole genome shotgun (WGS) entry which is preliminary data.</text>
</comment>
<name>A0A9D9IX97_9BACT</name>
<dbReference type="PIRSF" id="PIRSF006815">
    <property type="entry name" value="GcvPA"/>
    <property type="match status" value="1"/>
</dbReference>
<dbReference type="InterPro" id="IPR015424">
    <property type="entry name" value="PyrdxlP-dep_Trfase"/>
</dbReference>
<dbReference type="NCBIfam" id="NF001696">
    <property type="entry name" value="PRK00451.1"/>
    <property type="match status" value="1"/>
</dbReference>
<dbReference type="Gene3D" id="3.40.640.10">
    <property type="entry name" value="Type I PLP-dependent aspartate aminotransferase-like (Major domain)"/>
    <property type="match status" value="1"/>
</dbReference>
<dbReference type="Pfam" id="PF02347">
    <property type="entry name" value="GDC-P"/>
    <property type="match status" value="1"/>
</dbReference>
<evidence type="ECO:0000259" key="2">
    <source>
        <dbReference type="Pfam" id="PF02347"/>
    </source>
</evidence>
<evidence type="ECO:0000313" key="3">
    <source>
        <dbReference type="EMBL" id="MBO8480105.1"/>
    </source>
</evidence>
<evidence type="ECO:0000313" key="4">
    <source>
        <dbReference type="Proteomes" id="UP000823769"/>
    </source>
</evidence>
<dbReference type="InterPro" id="IPR015421">
    <property type="entry name" value="PyrdxlP-dep_Trfase_major"/>
</dbReference>
<dbReference type="Proteomes" id="UP000823769">
    <property type="component" value="Unassembled WGS sequence"/>
</dbReference>
<proteinExistence type="predicted"/>
<dbReference type="InterPro" id="IPR015422">
    <property type="entry name" value="PyrdxlP-dep_Trfase_small"/>
</dbReference>
<dbReference type="EMBL" id="JADILW010000048">
    <property type="protein sequence ID" value="MBO8480105.1"/>
    <property type="molecule type" value="Genomic_DNA"/>
</dbReference>
<feature type="domain" description="Glycine cleavage system P-protein N-terminal" evidence="2">
    <location>
        <begin position="6"/>
        <end position="429"/>
    </location>
</feature>
<dbReference type="PANTHER" id="PTHR42806">
    <property type="entry name" value="GLYCINE CLEAVAGE SYSTEM P-PROTEIN"/>
    <property type="match status" value="1"/>
</dbReference>
<dbReference type="InterPro" id="IPR023010">
    <property type="entry name" value="GcvPA"/>
</dbReference>
<evidence type="ECO:0000256" key="1">
    <source>
        <dbReference type="ARBA" id="ARBA00023002"/>
    </source>
</evidence>
<dbReference type="EC" id="1.4.4.2" evidence="3"/>
<dbReference type="InterPro" id="IPR049315">
    <property type="entry name" value="GDC-P_N"/>
</dbReference>
<organism evidence="3 4">
    <name type="scientific">Candidatus Cryptobacteroides avistercoris</name>
    <dbReference type="NCBI Taxonomy" id="2840758"/>
    <lineage>
        <taxon>Bacteria</taxon>
        <taxon>Pseudomonadati</taxon>
        <taxon>Bacteroidota</taxon>
        <taxon>Bacteroidia</taxon>
        <taxon>Bacteroidales</taxon>
        <taxon>Candidatus Cryptobacteroides</taxon>
    </lineage>
</organism>
<protein>
    <submittedName>
        <fullName evidence="3">Aminomethyl-transferring glycine dehydrogenase subunit GcvPA</fullName>
        <ecNumber evidence="3">1.4.4.2</ecNumber>
    </submittedName>
</protein>
<dbReference type="GO" id="GO:0004375">
    <property type="term" value="F:glycine dehydrogenase (decarboxylating) activity"/>
    <property type="evidence" value="ECO:0007669"/>
    <property type="project" value="UniProtKB-EC"/>
</dbReference>
<dbReference type="PANTHER" id="PTHR42806:SF1">
    <property type="entry name" value="GLYCINE DEHYDROGENASE (DECARBOXYLATING)"/>
    <property type="match status" value="1"/>
</dbReference>
<reference evidence="3" key="2">
    <citation type="journal article" date="2021" name="PeerJ">
        <title>Extensive microbial diversity within the chicken gut microbiome revealed by metagenomics and culture.</title>
        <authorList>
            <person name="Gilroy R."/>
            <person name="Ravi A."/>
            <person name="Getino M."/>
            <person name="Pursley I."/>
            <person name="Horton D.L."/>
            <person name="Alikhan N.F."/>
            <person name="Baker D."/>
            <person name="Gharbi K."/>
            <person name="Hall N."/>
            <person name="Watson M."/>
            <person name="Adriaenssens E.M."/>
            <person name="Foster-Nyarko E."/>
            <person name="Jarju S."/>
            <person name="Secka A."/>
            <person name="Antonio M."/>
            <person name="Oren A."/>
            <person name="Chaudhuri R.R."/>
            <person name="La Ragione R."/>
            <person name="Hildebrand F."/>
            <person name="Pallen M.J."/>
        </authorList>
    </citation>
    <scope>NUCLEOTIDE SEQUENCE</scope>
    <source>
        <strain evidence="3">B3-1481</strain>
    </source>
</reference>